<dbReference type="EMBL" id="BPVZ01000015">
    <property type="protein sequence ID" value="GKV00283.1"/>
    <property type="molecule type" value="Genomic_DNA"/>
</dbReference>
<accession>A0AAV5IPQ3</accession>
<evidence type="ECO:0000313" key="2">
    <source>
        <dbReference type="EMBL" id="GKV00283.1"/>
    </source>
</evidence>
<feature type="compositionally biased region" description="Polar residues" evidence="1">
    <location>
        <begin position="339"/>
        <end position="351"/>
    </location>
</feature>
<organism evidence="2 3">
    <name type="scientific">Rubroshorea leprosula</name>
    <dbReference type="NCBI Taxonomy" id="152421"/>
    <lineage>
        <taxon>Eukaryota</taxon>
        <taxon>Viridiplantae</taxon>
        <taxon>Streptophyta</taxon>
        <taxon>Embryophyta</taxon>
        <taxon>Tracheophyta</taxon>
        <taxon>Spermatophyta</taxon>
        <taxon>Magnoliopsida</taxon>
        <taxon>eudicotyledons</taxon>
        <taxon>Gunneridae</taxon>
        <taxon>Pentapetalae</taxon>
        <taxon>rosids</taxon>
        <taxon>malvids</taxon>
        <taxon>Malvales</taxon>
        <taxon>Dipterocarpaceae</taxon>
        <taxon>Rubroshorea</taxon>
    </lineage>
</organism>
<feature type="compositionally biased region" description="Pro residues" evidence="1">
    <location>
        <begin position="1"/>
        <end position="10"/>
    </location>
</feature>
<comment type="caution">
    <text evidence="2">The sequence shown here is derived from an EMBL/GenBank/DDBJ whole genome shotgun (WGS) entry which is preliminary data.</text>
</comment>
<feature type="compositionally biased region" description="Basic and acidic residues" evidence="1">
    <location>
        <begin position="69"/>
        <end position="78"/>
    </location>
</feature>
<name>A0AAV5IPQ3_9ROSI</name>
<feature type="region of interest" description="Disordered" evidence="1">
    <location>
        <begin position="232"/>
        <end position="257"/>
    </location>
</feature>
<dbReference type="Proteomes" id="UP001054252">
    <property type="component" value="Unassembled WGS sequence"/>
</dbReference>
<feature type="compositionally biased region" description="Basic and acidic residues" evidence="1">
    <location>
        <begin position="38"/>
        <end position="60"/>
    </location>
</feature>
<feature type="compositionally biased region" description="Polar residues" evidence="1">
    <location>
        <begin position="411"/>
        <end position="428"/>
    </location>
</feature>
<gene>
    <name evidence="2" type="ORF">SLEP1_g13001</name>
</gene>
<evidence type="ECO:0000313" key="3">
    <source>
        <dbReference type="Proteomes" id="UP001054252"/>
    </source>
</evidence>
<dbReference type="AlphaFoldDB" id="A0AAV5IPQ3"/>
<proteinExistence type="predicted"/>
<reference evidence="2 3" key="1">
    <citation type="journal article" date="2021" name="Commun. Biol.">
        <title>The genome of Shorea leprosula (Dipterocarpaceae) highlights the ecological relevance of drought in aseasonal tropical rainforests.</title>
        <authorList>
            <person name="Ng K.K.S."/>
            <person name="Kobayashi M.J."/>
            <person name="Fawcett J.A."/>
            <person name="Hatakeyama M."/>
            <person name="Paape T."/>
            <person name="Ng C.H."/>
            <person name="Ang C.C."/>
            <person name="Tnah L.H."/>
            <person name="Lee C.T."/>
            <person name="Nishiyama T."/>
            <person name="Sese J."/>
            <person name="O'Brien M.J."/>
            <person name="Copetti D."/>
            <person name="Mohd Noor M.I."/>
            <person name="Ong R.C."/>
            <person name="Putra M."/>
            <person name="Sireger I.Z."/>
            <person name="Indrioko S."/>
            <person name="Kosugi Y."/>
            <person name="Izuno A."/>
            <person name="Isagi Y."/>
            <person name="Lee S.L."/>
            <person name="Shimizu K.K."/>
        </authorList>
    </citation>
    <scope>NUCLEOTIDE SEQUENCE [LARGE SCALE GENOMIC DNA]</scope>
    <source>
        <strain evidence="2">214</strain>
    </source>
</reference>
<feature type="region of interest" description="Disordered" evidence="1">
    <location>
        <begin position="1"/>
        <end position="78"/>
    </location>
</feature>
<feature type="compositionally biased region" description="Basic and acidic residues" evidence="1">
    <location>
        <begin position="382"/>
        <end position="395"/>
    </location>
</feature>
<keyword evidence="3" id="KW-1185">Reference proteome</keyword>
<evidence type="ECO:0000256" key="1">
    <source>
        <dbReference type="SAM" id="MobiDB-lite"/>
    </source>
</evidence>
<sequence length="428" mass="47325">MAQPGKPPPLHVVTPKKQALIKAVGGSPNYMKSTNSSEAKKERTTHKDLESTTESEENKFSSRATDGGALREDGECNSRIETDDNFVMSMEWDKEQFSTSKFDYEAHSPMEIDGEFHFSVEGLLEEPKISLDDSVNSPSKKILVDGVEQEDSEEDSAHNDNFSQVSCALDYEQVSSTEDVFDASAIMEEEEEAQEDLIGIMIIADLAKLQLLEEKVWENEVVETDKMLPGAAKNNGGIQKPENSNLNPAEELPGANDGAGVEKEVAETELFARNQISDSSQNFSRADEFDDEVDNNQYNQKAEAGAVDNNVEERYSIEDIVDESHFLGSQDHLLDGQGQRESTNVVKNTGFSEEGQDRAKECKTPSSMESDEEKNSRMHKSHLVEESTKLEKMEAEGNNGPDVVEIFGTASDISNQELESTSPSQEAK</sequence>
<protein>
    <submittedName>
        <fullName evidence="2">Uncharacterized protein</fullName>
    </submittedName>
</protein>
<feature type="region of interest" description="Disordered" evidence="1">
    <location>
        <begin position="328"/>
        <end position="428"/>
    </location>
</feature>